<feature type="domain" description="ABC3 transporter permease C-terminal" evidence="8">
    <location>
        <begin position="294"/>
        <end position="419"/>
    </location>
</feature>
<feature type="transmembrane region" description="Helical" evidence="7">
    <location>
        <begin position="290"/>
        <end position="315"/>
    </location>
</feature>
<comment type="similarity">
    <text evidence="2">Belongs to the ABC-4 integral membrane protein family. LolC/E subfamily.</text>
</comment>
<name>A0ABX0SIQ1_9ACTN</name>
<protein>
    <submittedName>
        <fullName evidence="10">ABC-type lipoprotein release transport system permease subunit</fullName>
    </submittedName>
</protein>
<keyword evidence="10" id="KW-0449">Lipoprotein</keyword>
<comment type="caution">
    <text evidence="10">The sequence shown here is derived from an EMBL/GenBank/DDBJ whole genome shotgun (WGS) entry which is preliminary data.</text>
</comment>
<reference evidence="10 11" key="1">
    <citation type="submission" date="2020-02" db="EMBL/GenBank/DDBJ databases">
        <title>Sequencing the genomes of 1000 actinobacteria strains.</title>
        <authorList>
            <person name="Klenk H.-P."/>
        </authorList>
    </citation>
    <scope>NUCLEOTIDE SEQUENCE [LARGE SCALE GENOMIC DNA]</scope>
    <source>
        <strain evidence="10 11">DSM 19609</strain>
    </source>
</reference>
<feature type="transmembrane region" description="Helical" evidence="7">
    <location>
        <begin position="21"/>
        <end position="40"/>
    </location>
</feature>
<organism evidence="10 11">
    <name type="scientific">Brooklawnia cerclae</name>
    <dbReference type="NCBI Taxonomy" id="349934"/>
    <lineage>
        <taxon>Bacteria</taxon>
        <taxon>Bacillati</taxon>
        <taxon>Actinomycetota</taxon>
        <taxon>Actinomycetes</taxon>
        <taxon>Propionibacteriales</taxon>
        <taxon>Propionibacteriaceae</taxon>
        <taxon>Brooklawnia</taxon>
    </lineage>
</organism>
<comment type="subcellular location">
    <subcellularLocation>
        <location evidence="1">Cell membrane</location>
        <topology evidence="1">Multi-pass membrane protein</topology>
    </subcellularLocation>
</comment>
<dbReference type="PANTHER" id="PTHR30489:SF0">
    <property type="entry name" value="LIPOPROTEIN-RELEASING SYSTEM TRANSMEMBRANE PROTEIN LOLE"/>
    <property type="match status" value="1"/>
</dbReference>
<dbReference type="Pfam" id="PF12704">
    <property type="entry name" value="MacB_PCD"/>
    <property type="match status" value="1"/>
</dbReference>
<evidence type="ECO:0000256" key="6">
    <source>
        <dbReference type="ARBA" id="ARBA00023136"/>
    </source>
</evidence>
<proteinExistence type="inferred from homology"/>
<evidence type="ECO:0000256" key="3">
    <source>
        <dbReference type="ARBA" id="ARBA00022475"/>
    </source>
</evidence>
<keyword evidence="6 7" id="KW-0472">Membrane</keyword>
<evidence type="ECO:0000256" key="4">
    <source>
        <dbReference type="ARBA" id="ARBA00022692"/>
    </source>
</evidence>
<dbReference type="EMBL" id="JAAMOZ010000001">
    <property type="protein sequence ID" value="NIH56616.1"/>
    <property type="molecule type" value="Genomic_DNA"/>
</dbReference>
<dbReference type="RefSeq" id="WP_167165693.1">
    <property type="nucleotide sequence ID" value="NZ_BAAAOO010000015.1"/>
</dbReference>
<gene>
    <name evidence="10" type="ORF">FB473_001261</name>
</gene>
<evidence type="ECO:0000259" key="8">
    <source>
        <dbReference type="Pfam" id="PF02687"/>
    </source>
</evidence>
<dbReference type="Pfam" id="PF02687">
    <property type="entry name" value="FtsX"/>
    <property type="match status" value="1"/>
</dbReference>
<dbReference type="InterPro" id="IPR003838">
    <property type="entry name" value="ABC3_permease_C"/>
</dbReference>
<dbReference type="InterPro" id="IPR025857">
    <property type="entry name" value="MacB_PCD"/>
</dbReference>
<evidence type="ECO:0000256" key="2">
    <source>
        <dbReference type="ARBA" id="ARBA00005236"/>
    </source>
</evidence>
<keyword evidence="3" id="KW-1003">Cell membrane</keyword>
<evidence type="ECO:0000313" key="10">
    <source>
        <dbReference type="EMBL" id="NIH56616.1"/>
    </source>
</evidence>
<feature type="transmembrane region" description="Helical" evidence="7">
    <location>
        <begin position="335"/>
        <end position="365"/>
    </location>
</feature>
<keyword evidence="4 7" id="KW-0812">Transmembrane</keyword>
<sequence length="449" mass="49622">MLAAIMIAFRNLGKTIRKSSLLALAVFLCSTILLIAFFAFNGVERQTLRNYVNVQAGHVIVLWDDLAESDKSSPQRFINVYEALTYHPDEARENQEALTTVESWLTDNEDQVDRTFPIVRRNAVIETIQTTDSTFLTYSLTSEHRDFLVDNKSLSLAEGRFPDANADEVVISQDKAASLGLTVGDEVDIATITDAGQTVNTRFTVCGIYTDGAFYENLYGFLDDETARRVYAVPDGSYDSMLVFLKDRSDAQGFADGLEDRLQADGTVLHAESYLDANTFYNNTPAMIKAVFGAFIVFVLLIIALGMQSSVKMSLYQRMKEIGSMRAIGFGKAQVYTMIFFETFFLTVAALIPALVVSLGFVLIFEDRGIFVGPAASALFGGQYFYPEARAQQVGIVLAIMLGFSLLSTIQPGLAMVNQTIVDMMNRNMKSRRQAKLEAQLVRSASATA</sequence>
<dbReference type="Proteomes" id="UP000749311">
    <property type="component" value="Unassembled WGS sequence"/>
</dbReference>
<evidence type="ECO:0000259" key="9">
    <source>
        <dbReference type="Pfam" id="PF12704"/>
    </source>
</evidence>
<accession>A0ABX0SIQ1</accession>
<evidence type="ECO:0000256" key="5">
    <source>
        <dbReference type="ARBA" id="ARBA00022989"/>
    </source>
</evidence>
<keyword evidence="11" id="KW-1185">Reference proteome</keyword>
<feature type="domain" description="MacB-like periplasmic core" evidence="9">
    <location>
        <begin position="23"/>
        <end position="259"/>
    </location>
</feature>
<evidence type="ECO:0000313" key="11">
    <source>
        <dbReference type="Proteomes" id="UP000749311"/>
    </source>
</evidence>
<keyword evidence="5 7" id="KW-1133">Transmembrane helix</keyword>
<dbReference type="InterPro" id="IPR051447">
    <property type="entry name" value="Lipoprotein-release_system"/>
</dbReference>
<feature type="transmembrane region" description="Helical" evidence="7">
    <location>
        <begin position="394"/>
        <end position="417"/>
    </location>
</feature>
<evidence type="ECO:0000256" key="7">
    <source>
        <dbReference type="SAM" id="Phobius"/>
    </source>
</evidence>
<evidence type="ECO:0000256" key="1">
    <source>
        <dbReference type="ARBA" id="ARBA00004651"/>
    </source>
</evidence>
<dbReference type="PANTHER" id="PTHR30489">
    <property type="entry name" value="LIPOPROTEIN-RELEASING SYSTEM TRANSMEMBRANE PROTEIN LOLE"/>
    <property type="match status" value="1"/>
</dbReference>